<evidence type="ECO:0000313" key="2">
    <source>
        <dbReference type="EMBL" id="CAG7787146.1"/>
    </source>
</evidence>
<organism evidence="2 3">
    <name type="scientific">Allacma fusca</name>
    <dbReference type="NCBI Taxonomy" id="39272"/>
    <lineage>
        <taxon>Eukaryota</taxon>
        <taxon>Metazoa</taxon>
        <taxon>Ecdysozoa</taxon>
        <taxon>Arthropoda</taxon>
        <taxon>Hexapoda</taxon>
        <taxon>Collembola</taxon>
        <taxon>Symphypleona</taxon>
        <taxon>Sminthuridae</taxon>
        <taxon>Allacma</taxon>
    </lineage>
</organism>
<accession>A0A8J2KJS2</accession>
<reference evidence="2" key="1">
    <citation type="submission" date="2021-06" db="EMBL/GenBank/DDBJ databases">
        <authorList>
            <person name="Hodson N. C."/>
            <person name="Mongue J. A."/>
            <person name="Jaron S. K."/>
        </authorList>
    </citation>
    <scope>NUCLEOTIDE SEQUENCE</scope>
</reference>
<keyword evidence="1" id="KW-0732">Signal</keyword>
<gene>
    <name evidence="2" type="ORF">AFUS01_LOCUS25664</name>
</gene>
<comment type="caution">
    <text evidence="2">The sequence shown here is derived from an EMBL/GenBank/DDBJ whole genome shotgun (WGS) entry which is preliminary data.</text>
</comment>
<evidence type="ECO:0000313" key="3">
    <source>
        <dbReference type="Proteomes" id="UP000708208"/>
    </source>
</evidence>
<feature type="chain" id="PRO_5035268177" evidence="1">
    <location>
        <begin position="24"/>
        <end position="188"/>
    </location>
</feature>
<dbReference type="EMBL" id="CAJVCH010332515">
    <property type="protein sequence ID" value="CAG7787146.1"/>
    <property type="molecule type" value="Genomic_DNA"/>
</dbReference>
<dbReference type="Proteomes" id="UP000708208">
    <property type="component" value="Unassembled WGS sequence"/>
</dbReference>
<sequence length="188" mass="21422">MNNPTWTVCTVIVFFATIAGTSSRSHSGIPHQHHERIQVTLPLLADYLSEFQHSAEHRLPKAGETDSSCTAKVNMTEYDSCGLHKHFVRLRDPQGSALQFLPPVIGVDRCRSLNEQFDCQPRVVSKRLFHVKVKGLSSEDCHKVELIQHEECQRCARSGRRRCEASGDAWDYTQCQCRQREEMNEVSP</sequence>
<proteinExistence type="predicted"/>
<feature type="signal peptide" evidence="1">
    <location>
        <begin position="1"/>
        <end position="23"/>
    </location>
</feature>
<keyword evidence="3" id="KW-1185">Reference proteome</keyword>
<protein>
    <submittedName>
        <fullName evidence="2">Uncharacterized protein</fullName>
    </submittedName>
</protein>
<evidence type="ECO:0000256" key="1">
    <source>
        <dbReference type="SAM" id="SignalP"/>
    </source>
</evidence>
<dbReference type="AlphaFoldDB" id="A0A8J2KJS2"/>
<name>A0A8J2KJS2_9HEXA</name>